<dbReference type="STRING" id="268474.A0A0V1M7L3"/>
<reference evidence="1 2" key="1">
    <citation type="submission" date="2015-01" db="EMBL/GenBank/DDBJ databases">
        <title>Evolution of Trichinella species and genotypes.</title>
        <authorList>
            <person name="Korhonen P.K."/>
            <person name="Edoardo P."/>
            <person name="Giuseppe L.R."/>
            <person name="Gasser R.B."/>
        </authorList>
    </citation>
    <scope>NUCLEOTIDE SEQUENCE [LARGE SCALE GENOMIC DNA]</scope>
    <source>
        <strain evidence="1">ISS1980</strain>
    </source>
</reference>
<proteinExistence type="predicted"/>
<evidence type="ECO:0000313" key="2">
    <source>
        <dbReference type="Proteomes" id="UP000054843"/>
    </source>
</evidence>
<keyword evidence="2" id="KW-1185">Reference proteome</keyword>
<accession>A0A0V1M7L3</accession>
<dbReference type="Proteomes" id="UP000054843">
    <property type="component" value="Unassembled WGS sequence"/>
</dbReference>
<gene>
    <name evidence="1" type="ORF">T10_4360</name>
</gene>
<evidence type="ECO:0000313" key="1">
    <source>
        <dbReference type="EMBL" id="KRZ67796.1"/>
    </source>
</evidence>
<protein>
    <submittedName>
        <fullName evidence="1">Uncharacterized protein</fullName>
    </submittedName>
</protein>
<comment type="caution">
    <text evidence="1">The sequence shown here is derived from an EMBL/GenBank/DDBJ whole genome shotgun (WGS) entry which is preliminary data.</text>
</comment>
<dbReference type="AlphaFoldDB" id="A0A0V1M7L3"/>
<organism evidence="1 2">
    <name type="scientific">Trichinella papuae</name>
    <dbReference type="NCBI Taxonomy" id="268474"/>
    <lineage>
        <taxon>Eukaryota</taxon>
        <taxon>Metazoa</taxon>
        <taxon>Ecdysozoa</taxon>
        <taxon>Nematoda</taxon>
        <taxon>Enoplea</taxon>
        <taxon>Dorylaimia</taxon>
        <taxon>Trichinellida</taxon>
        <taxon>Trichinellidae</taxon>
        <taxon>Trichinella</taxon>
    </lineage>
</organism>
<dbReference type="OrthoDB" id="5920453at2759"/>
<name>A0A0V1M7L3_9BILA</name>
<sequence>MSKWEEKRLRVKENQEISSLVNENQLLKNRYYVTVIFDVIKFLASNKLSFCGDDESYSVDSSETCPL</sequence>
<dbReference type="EMBL" id="JYDO01000185">
    <property type="protein sequence ID" value="KRZ67796.1"/>
    <property type="molecule type" value="Genomic_DNA"/>
</dbReference>